<name>A0ABV1EYD3_9BACI</name>
<dbReference type="InterPro" id="IPR050857">
    <property type="entry name" value="D-2-hydroxyacid_DH"/>
</dbReference>
<keyword evidence="2 4" id="KW-0560">Oxidoreductase</keyword>
<sequence length="353" mass="38807">MSKPKVLQILPMYHEAAEKILNNKAEVIRTDDYSMENLCELVKAVDAVVLRAPARIEKEVIEANPHLKVISGAGVGLDNIDVAYATKVGIPVLHAPSVNKVSTAEHTVMFIMALSKSLLNFHKEMEKGNFDSRNRISTQELKGKKVGLIGFGSIAQEVAKRLVYGLDMKVSAWVREVSPTKQKKANDLEVEITDDIKKVFAESDFISIHIPLNEETKYSIDNALFSLMKPTAYIINTARGAVINQEDLYTILSANKIAGAALDVYEAEPISKDNKLLSLSNVLLTPHVGGTTRESNYIMATTVAQNVINFLNGEEPEFVANPGVFGKVALQELDRKKNEGSATSINTVHSWSE</sequence>
<feature type="domain" description="D-isomer specific 2-hydroxyacid dehydrogenase NAD-binding" evidence="6">
    <location>
        <begin position="108"/>
        <end position="289"/>
    </location>
</feature>
<evidence type="ECO:0000256" key="3">
    <source>
        <dbReference type="ARBA" id="ARBA00023027"/>
    </source>
</evidence>
<keyword evidence="3" id="KW-0520">NAD</keyword>
<feature type="domain" description="D-isomer specific 2-hydroxyacid dehydrogenase catalytic" evidence="5">
    <location>
        <begin position="14"/>
        <end position="321"/>
    </location>
</feature>
<dbReference type="InterPro" id="IPR006140">
    <property type="entry name" value="D-isomer_DH_NAD-bd"/>
</dbReference>
<evidence type="ECO:0000256" key="4">
    <source>
        <dbReference type="RuleBase" id="RU003719"/>
    </source>
</evidence>
<dbReference type="Proteomes" id="UP001465426">
    <property type="component" value="Unassembled WGS sequence"/>
</dbReference>
<gene>
    <name evidence="7" type="ORF">WMO63_10600</name>
</gene>
<dbReference type="PROSITE" id="PS00671">
    <property type="entry name" value="D_2_HYDROXYACID_DH_3"/>
    <property type="match status" value="1"/>
</dbReference>
<dbReference type="SUPFAM" id="SSF51735">
    <property type="entry name" value="NAD(P)-binding Rossmann-fold domains"/>
    <property type="match status" value="1"/>
</dbReference>
<evidence type="ECO:0000259" key="5">
    <source>
        <dbReference type="Pfam" id="PF00389"/>
    </source>
</evidence>
<organism evidence="7 8">
    <name type="scientific">Niallia hominis</name>
    <dbReference type="NCBI Taxonomy" id="3133173"/>
    <lineage>
        <taxon>Bacteria</taxon>
        <taxon>Bacillati</taxon>
        <taxon>Bacillota</taxon>
        <taxon>Bacilli</taxon>
        <taxon>Bacillales</taxon>
        <taxon>Bacillaceae</taxon>
        <taxon>Niallia</taxon>
    </lineage>
</organism>
<dbReference type="InterPro" id="IPR036291">
    <property type="entry name" value="NAD(P)-bd_dom_sf"/>
</dbReference>
<dbReference type="PANTHER" id="PTHR42789">
    <property type="entry name" value="D-ISOMER SPECIFIC 2-HYDROXYACID DEHYDROGENASE FAMILY PROTEIN (AFU_ORTHOLOGUE AFUA_6G10090)"/>
    <property type="match status" value="1"/>
</dbReference>
<dbReference type="Pfam" id="PF02826">
    <property type="entry name" value="2-Hacid_dh_C"/>
    <property type="match status" value="1"/>
</dbReference>
<dbReference type="PANTHER" id="PTHR42789:SF1">
    <property type="entry name" value="D-ISOMER SPECIFIC 2-HYDROXYACID DEHYDROGENASE FAMILY PROTEIN (AFU_ORTHOLOGUE AFUA_6G10090)"/>
    <property type="match status" value="1"/>
</dbReference>
<evidence type="ECO:0000256" key="2">
    <source>
        <dbReference type="ARBA" id="ARBA00023002"/>
    </source>
</evidence>
<evidence type="ECO:0000313" key="7">
    <source>
        <dbReference type="EMBL" id="MEQ2466113.1"/>
    </source>
</evidence>
<reference evidence="7 8" key="1">
    <citation type="submission" date="2024-03" db="EMBL/GenBank/DDBJ databases">
        <title>Human intestinal bacterial collection.</title>
        <authorList>
            <person name="Pauvert C."/>
            <person name="Hitch T.C.A."/>
            <person name="Clavel T."/>
        </authorList>
    </citation>
    <scope>NUCLEOTIDE SEQUENCE [LARGE SCALE GENOMIC DNA]</scope>
    <source>
        <strain evidence="7 8">CLA-SR-H024</strain>
    </source>
</reference>
<evidence type="ECO:0000259" key="6">
    <source>
        <dbReference type="Pfam" id="PF02826"/>
    </source>
</evidence>
<evidence type="ECO:0000313" key="8">
    <source>
        <dbReference type="Proteomes" id="UP001465426"/>
    </source>
</evidence>
<dbReference type="RefSeq" id="WP_251629869.1">
    <property type="nucleotide sequence ID" value="NZ_JBBMFN010000021.1"/>
</dbReference>
<proteinExistence type="inferred from homology"/>
<dbReference type="SUPFAM" id="SSF52283">
    <property type="entry name" value="Formate/glycerate dehydrogenase catalytic domain-like"/>
    <property type="match status" value="1"/>
</dbReference>
<dbReference type="Pfam" id="PF00389">
    <property type="entry name" value="2-Hacid_dh"/>
    <property type="match status" value="1"/>
</dbReference>
<dbReference type="EMBL" id="JBBMFN010000021">
    <property type="protein sequence ID" value="MEQ2466113.1"/>
    <property type="molecule type" value="Genomic_DNA"/>
</dbReference>
<comment type="caution">
    <text evidence="7">The sequence shown here is derived from an EMBL/GenBank/DDBJ whole genome shotgun (WGS) entry which is preliminary data.</text>
</comment>
<protein>
    <submittedName>
        <fullName evidence="7">Hydroxyacid dehydrogenase</fullName>
    </submittedName>
</protein>
<dbReference type="InterPro" id="IPR029753">
    <property type="entry name" value="D-isomer_DH_CS"/>
</dbReference>
<dbReference type="Gene3D" id="3.40.50.720">
    <property type="entry name" value="NAD(P)-binding Rossmann-like Domain"/>
    <property type="match status" value="2"/>
</dbReference>
<accession>A0ABV1EYD3</accession>
<comment type="similarity">
    <text evidence="1 4">Belongs to the D-isomer specific 2-hydroxyacid dehydrogenase family.</text>
</comment>
<dbReference type="CDD" id="cd12173">
    <property type="entry name" value="PGDH_4"/>
    <property type="match status" value="1"/>
</dbReference>
<evidence type="ECO:0000256" key="1">
    <source>
        <dbReference type="ARBA" id="ARBA00005854"/>
    </source>
</evidence>
<dbReference type="InterPro" id="IPR006139">
    <property type="entry name" value="D-isomer_2_OHA_DH_cat_dom"/>
</dbReference>
<keyword evidence="8" id="KW-1185">Reference proteome</keyword>